<dbReference type="Proteomes" id="UP000236842">
    <property type="component" value="Unassembled WGS sequence"/>
</dbReference>
<dbReference type="AlphaFoldDB" id="A0A2H9N4U3"/>
<evidence type="ECO:0000313" key="2">
    <source>
        <dbReference type="Proteomes" id="UP000236842"/>
    </source>
</evidence>
<gene>
    <name evidence="1" type="ORF">COZ64_02000</name>
</gene>
<proteinExistence type="predicted"/>
<dbReference type="EMBL" id="PFIJ01000034">
    <property type="protein sequence ID" value="PIX28790.1"/>
    <property type="molecule type" value="Genomic_DNA"/>
</dbReference>
<comment type="caution">
    <text evidence="1">The sequence shown here is derived from an EMBL/GenBank/DDBJ whole genome shotgun (WGS) entry which is preliminary data.</text>
</comment>
<organism evidence="1 2">
    <name type="scientific">Candidatus Brennerbacteria bacterium CG_4_8_14_3_um_filter_43_14</name>
    <dbReference type="NCBI Taxonomy" id="1974521"/>
    <lineage>
        <taxon>Bacteria</taxon>
        <taxon>Candidatus Brenneribacteriota</taxon>
    </lineage>
</organism>
<reference evidence="2" key="1">
    <citation type="submission" date="2017-09" db="EMBL/GenBank/DDBJ databases">
        <title>Depth-based differentiation of microbial function through sediment-hosted aquifers and enrichment of novel symbionts in the deep terrestrial subsurface.</title>
        <authorList>
            <person name="Probst A.J."/>
            <person name="Ladd B."/>
            <person name="Jarett J.K."/>
            <person name="Geller-Mcgrath D.E."/>
            <person name="Sieber C.M.K."/>
            <person name="Emerson J.B."/>
            <person name="Anantharaman K."/>
            <person name="Thomas B.C."/>
            <person name="Malmstrom R."/>
            <person name="Stieglmeier M."/>
            <person name="Klingl A."/>
            <person name="Woyke T."/>
            <person name="Ryan C.M."/>
            <person name="Banfield J.F."/>
        </authorList>
    </citation>
    <scope>NUCLEOTIDE SEQUENCE [LARGE SCALE GENOMIC DNA]</scope>
</reference>
<protein>
    <submittedName>
        <fullName evidence="1">Uncharacterized protein</fullName>
    </submittedName>
</protein>
<name>A0A2H9N4U3_9BACT</name>
<evidence type="ECO:0000313" key="1">
    <source>
        <dbReference type="EMBL" id="PIX28790.1"/>
    </source>
</evidence>
<accession>A0A2H9N4U3</accession>
<sequence length="61" mass="6924">MDLESWILNKFQFPKPKIQNSFEFGILRSSQEQSSCEDLGHWLLEFKICLGFSAIGGPAFG</sequence>